<dbReference type="PANTHER" id="PTHR46796">
    <property type="entry name" value="HTH-TYPE TRANSCRIPTIONAL ACTIVATOR RHAS-RELATED"/>
    <property type="match status" value="1"/>
</dbReference>
<accession>A0A318J861</accession>
<dbReference type="Proteomes" id="UP000247792">
    <property type="component" value="Unassembled WGS sequence"/>
</dbReference>
<dbReference type="InterPro" id="IPR014710">
    <property type="entry name" value="RmlC-like_jellyroll"/>
</dbReference>
<dbReference type="OrthoDB" id="9789899at2"/>
<keyword evidence="3" id="KW-0804">Transcription</keyword>
<dbReference type="InterPro" id="IPR032783">
    <property type="entry name" value="AraC_lig"/>
</dbReference>
<gene>
    <name evidence="5" type="ORF">DFR42_102517</name>
</gene>
<reference evidence="5 6" key="1">
    <citation type="submission" date="2018-05" db="EMBL/GenBank/DDBJ databases">
        <title>Genomic Encyclopedia of Type Strains, Phase IV (KMG-IV): sequencing the most valuable type-strain genomes for metagenomic binning, comparative biology and taxonomic classification.</title>
        <authorList>
            <person name="Goeker M."/>
        </authorList>
    </citation>
    <scope>NUCLEOTIDE SEQUENCE [LARGE SCALE GENOMIC DNA]</scope>
    <source>
        <strain evidence="5 6">DSM 19792</strain>
    </source>
</reference>
<keyword evidence="2" id="KW-0238">DNA-binding</keyword>
<dbReference type="InterPro" id="IPR018060">
    <property type="entry name" value="HTH_AraC"/>
</dbReference>
<dbReference type="PROSITE" id="PS00041">
    <property type="entry name" value="HTH_ARAC_FAMILY_1"/>
    <property type="match status" value="1"/>
</dbReference>
<name>A0A318J861_9BURK</name>
<evidence type="ECO:0000259" key="4">
    <source>
        <dbReference type="PROSITE" id="PS01124"/>
    </source>
</evidence>
<evidence type="ECO:0000256" key="2">
    <source>
        <dbReference type="ARBA" id="ARBA00023125"/>
    </source>
</evidence>
<dbReference type="PRINTS" id="PR00032">
    <property type="entry name" value="HTHARAC"/>
</dbReference>
<keyword evidence="6" id="KW-1185">Reference proteome</keyword>
<sequence>MSTDPLAEVVSLLQPQARHAKVVKAAGLWRVSRHESGQTFYCLILEGSSRLTVMGQSPVLLQQGDFALIPATQGFSMSSMEALAEEDADTEPVALLHGEFRLGRQDGAPEVILLVGHCSFASPDAALLVSLLPQLLHVRGEQRLSALVQLISEESRAQRPAREVILAHLLEVLLIEALRSTAGSNASPSLLRGLADERLAIALRSMHENIQQPWTVAQLARQAALSRSTFFERFSRTVGIAPMEYLQTWRMAKAKKMLAQQEASITEIAEHVGYGSASAFSVAFSRHVGMPPTHFAREVMKAAG</sequence>
<dbReference type="Gene3D" id="2.60.120.10">
    <property type="entry name" value="Jelly Rolls"/>
    <property type="match status" value="1"/>
</dbReference>
<dbReference type="SUPFAM" id="SSF46689">
    <property type="entry name" value="Homeodomain-like"/>
    <property type="match status" value="2"/>
</dbReference>
<dbReference type="Pfam" id="PF12852">
    <property type="entry name" value="Cupin_6"/>
    <property type="match status" value="1"/>
</dbReference>
<dbReference type="InterPro" id="IPR018062">
    <property type="entry name" value="HTH_AraC-typ_CS"/>
</dbReference>
<dbReference type="InterPro" id="IPR020449">
    <property type="entry name" value="Tscrpt_reg_AraC-type_HTH"/>
</dbReference>
<dbReference type="InterPro" id="IPR050204">
    <property type="entry name" value="AraC_XylS_family_regulators"/>
</dbReference>
<evidence type="ECO:0000256" key="3">
    <source>
        <dbReference type="ARBA" id="ARBA00023163"/>
    </source>
</evidence>
<dbReference type="Pfam" id="PF12833">
    <property type="entry name" value="HTH_18"/>
    <property type="match status" value="1"/>
</dbReference>
<evidence type="ECO:0000313" key="5">
    <source>
        <dbReference type="EMBL" id="PXX45289.1"/>
    </source>
</evidence>
<dbReference type="AlphaFoldDB" id="A0A318J861"/>
<dbReference type="GO" id="GO:0003700">
    <property type="term" value="F:DNA-binding transcription factor activity"/>
    <property type="evidence" value="ECO:0007669"/>
    <property type="project" value="InterPro"/>
</dbReference>
<comment type="caution">
    <text evidence="5">The sequence shown here is derived from an EMBL/GenBank/DDBJ whole genome shotgun (WGS) entry which is preliminary data.</text>
</comment>
<dbReference type="InterPro" id="IPR009057">
    <property type="entry name" value="Homeodomain-like_sf"/>
</dbReference>
<dbReference type="GO" id="GO:0043565">
    <property type="term" value="F:sequence-specific DNA binding"/>
    <property type="evidence" value="ECO:0007669"/>
    <property type="project" value="InterPro"/>
</dbReference>
<proteinExistence type="predicted"/>
<keyword evidence="1" id="KW-0805">Transcription regulation</keyword>
<dbReference type="Gene3D" id="1.10.10.60">
    <property type="entry name" value="Homeodomain-like"/>
    <property type="match status" value="2"/>
</dbReference>
<evidence type="ECO:0000256" key="1">
    <source>
        <dbReference type="ARBA" id="ARBA00023015"/>
    </source>
</evidence>
<feature type="domain" description="HTH araC/xylS-type" evidence="4">
    <location>
        <begin position="200"/>
        <end position="298"/>
    </location>
</feature>
<dbReference type="PROSITE" id="PS01124">
    <property type="entry name" value="HTH_ARAC_FAMILY_2"/>
    <property type="match status" value="1"/>
</dbReference>
<dbReference type="SUPFAM" id="SSF51182">
    <property type="entry name" value="RmlC-like cupins"/>
    <property type="match status" value="1"/>
</dbReference>
<dbReference type="InterPro" id="IPR011051">
    <property type="entry name" value="RmlC_Cupin_sf"/>
</dbReference>
<dbReference type="RefSeq" id="WP_110254736.1">
    <property type="nucleotide sequence ID" value="NZ_QJKB01000002.1"/>
</dbReference>
<dbReference type="EMBL" id="QJKB01000002">
    <property type="protein sequence ID" value="PXX45289.1"/>
    <property type="molecule type" value="Genomic_DNA"/>
</dbReference>
<dbReference type="SMART" id="SM00342">
    <property type="entry name" value="HTH_ARAC"/>
    <property type="match status" value="1"/>
</dbReference>
<protein>
    <submittedName>
        <fullName evidence="5">AraC family transcriptional regulator</fullName>
    </submittedName>
</protein>
<organism evidence="5 6">
    <name type="scientific">Undibacterium pigrum</name>
    <dbReference type="NCBI Taxonomy" id="401470"/>
    <lineage>
        <taxon>Bacteria</taxon>
        <taxon>Pseudomonadati</taxon>
        <taxon>Pseudomonadota</taxon>
        <taxon>Betaproteobacteria</taxon>
        <taxon>Burkholderiales</taxon>
        <taxon>Oxalobacteraceae</taxon>
        <taxon>Undibacterium</taxon>
    </lineage>
</organism>
<evidence type="ECO:0000313" key="6">
    <source>
        <dbReference type="Proteomes" id="UP000247792"/>
    </source>
</evidence>
<dbReference type="PANTHER" id="PTHR46796:SF13">
    <property type="entry name" value="HTH-TYPE TRANSCRIPTIONAL ACTIVATOR RHAS"/>
    <property type="match status" value="1"/>
</dbReference>